<keyword evidence="1" id="KW-0732">Signal</keyword>
<feature type="chain" id="PRO_5023083035" evidence="1">
    <location>
        <begin position="25"/>
        <end position="86"/>
    </location>
</feature>
<evidence type="ECO:0000256" key="1">
    <source>
        <dbReference type="SAM" id="SignalP"/>
    </source>
</evidence>
<evidence type="ECO:0000313" key="2">
    <source>
        <dbReference type="EMBL" id="TYG58508.1"/>
    </source>
</evidence>
<sequence length="86" mass="10364">MRIRNPKFSFLLFIIIIILSSTIAFSSCRYIHRSLSNEDEQPSKTDFFAWHFPTKSSEELKQKRVDQFMKFPIEQFQEDQTHFTID</sequence>
<gene>
    <name evidence="2" type="ORF">ES288_D08G228700v1</name>
</gene>
<dbReference type="PROSITE" id="PS51257">
    <property type="entry name" value="PROKAR_LIPOPROTEIN"/>
    <property type="match status" value="1"/>
</dbReference>
<organism evidence="2 3">
    <name type="scientific">Gossypium darwinii</name>
    <name type="common">Darwin's cotton</name>
    <name type="synonym">Gossypium barbadense var. darwinii</name>
    <dbReference type="NCBI Taxonomy" id="34276"/>
    <lineage>
        <taxon>Eukaryota</taxon>
        <taxon>Viridiplantae</taxon>
        <taxon>Streptophyta</taxon>
        <taxon>Embryophyta</taxon>
        <taxon>Tracheophyta</taxon>
        <taxon>Spermatophyta</taxon>
        <taxon>Magnoliopsida</taxon>
        <taxon>eudicotyledons</taxon>
        <taxon>Gunneridae</taxon>
        <taxon>Pentapetalae</taxon>
        <taxon>rosids</taxon>
        <taxon>malvids</taxon>
        <taxon>Malvales</taxon>
        <taxon>Malvaceae</taxon>
        <taxon>Malvoideae</taxon>
        <taxon>Gossypium</taxon>
    </lineage>
</organism>
<protein>
    <submittedName>
        <fullName evidence="2">Uncharacterized protein</fullName>
    </submittedName>
</protein>
<evidence type="ECO:0000313" key="3">
    <source>
        <dbReference type="Proteomes" id="UP000323506"/>
    </source>
</evidence>
<feature type="signal peptide" evidence="1">
    <location>
        <begin position="1"/>
        <end position="24"/>
    </location>
</feature>
<name>A0A5D2BPK5_GOSDA</name>
<dbReference type="AlphaFoldDB" id="A0A5D2BPK5"/>
<dbReference type="EMBL" id="CM017708">
    <property type="protein sequence ID" value="TYG58508.1"/>
    <property type="molecule type" value="Genomic_DNA"/>
</dbReference>
<accession>A0A5D2BPK5</accession>
<reference evidence="2 3" key="1">
    <citation type="submission" date="2019-06" db="EMBL/GenBank/DDBJ databases">
        <title>WGS assembly of Gossypium darwinii.</title>
        <authorList>
            <person name="Chen Z.J."/>
            <person name="Sreedasyam A."/>
            <person name="Ando A."/>
            <person name="Song Q."/>
            <person name="De L."/>
            <person name="Hulse-Kemp A."/>
            <person name="Ding M."/>
            <person name="Ye W."/>
            <person name="Kirkbride R."/>
            <person name="Jenkins J."/>
            <person name="Plott C."/>
            <person name="Lovell J."/>
            <person name="Lin Y.-M."/>
            <person name="Vaughn R."/>
            <person name="Liu B."/>
            <person name="Li W."/>
            <person name="Simpson S."/>
            <person name="Scheffler B."/>
            <person name="Saski C."/>
            <person name="Grover C."/>
            <person name="Hu G."/>
            <person name="Conover J."/>
            <person name="Carlson J."/>
            <person name="Shu S."/>
            <person name="Boston L."/>
            <person name="Williams M."/>
            <person name="Peterson D."/>
            <person name="Mcgee K."/>
            <person name="Jones D."/>
            <person name="Wendel J."/>
            <person name="Stelly D."/>
            <person name="Grimwood J."/>
            <person name="Schmutz J."/>
        </authorList>
    </citation>
    <scope>NUCLEOTIDE SEQUENCE [LARGE SCALE GENOMIC DNA]</scope>
    <source>
        <strain evidence="2">1808015.09</strain>
    </source>
</reference>
<keyword evidence="3" id="KW-1185">Reference proteome</keyword>
<proteinExistence type="predicted"/>
<dbReference type="Proteomes" id="UP000323506">
    <property type="component" value="Chromosome D08"/>
</dbReference>